<dbReference type="EMBL" id="FOZL01000001">
    <property type="protein sequence ID" value="SFS04254.1"/>
    <property type="molecule type" value="Genomic_DNA"/>
</dbReference>
<evidence type="ECO:0000313" key="3">
    <source>
        <dbReference type="Proteomes" id="UP000199024"/>
    </source>
</evidence>
<feature type="domain" description="GH29D-like beta-sandwich" evidence="1">
    <location>
        <begin position="319"/>
        <end position="383"/>
    </location>
</feature>
<evidence type="ECO:0000313" key="2">
    <source>
        <dbReference type="EMBL" id="SFS04254.1"/>
    </source>
</evidence>
<dbReference type="PANTHER" id="PTHR24104:SF25">
    <property type="entry name" value="PROTEIN LIN-41"/>
    <property type="match status" value="1"/>
</dbReference>
<feature type="domain" description="GH29D-like beta-sandwich" evidence="1">
    <location>
        <begin position="152"/>
        <end position="216"/>
    </location>
</feature>
<feature type="domain" description="GH29D-like beta-sandwich" evidence="1">
    <location>
        <begin position="237"/>
        <end position="302"/>
    </location>
</feature>
<protein>
    <submittedName>
        <fullName evidence="2">Streptogramin lyase</fullName>
    </submittedName>
</protein>
<accession>A0A1I6LLA8</accession>
<feature type="domain" description="GH29D-like beta-sandwich" evidence="1">
    <location>
        <begin position="69"/>
        <end position="135"/>
    </location>
</feature>
<evidence type="ECO:0000259" key="1">
    <source>
        <dbReference type="Pfam" id="PF13290"/>
    </source>
</evidence>
<dbReference type="Pfam" id="PF13290">
    <property type="entry name" value="CHB_HEX_C_1"/>
    <property type="match status" value="7"/>
</dbReference>
<keyword evidence="3" id="KW-1185">Reference proteome</keyword>
<reference evidence="2 3" key="1">
    <citation type="submission" date="2016-10" db="EMBL/GenBank/DDBJ databases">
        <authorList>
            <person name="de Groot N.N."/>
        </authorList>
    </citation>
    <scope>NUCLEOTIDE SEQUENCE [LARGE SCALE GENOMIC DNA]</scope>
    <source>
        <strain evidence="2 3">DSM 21001</strain>
    </source>
</reference>
<organism evidence="2 3">
    <name type="scientific">Granulicella pectinivorans</name>
    <dbReference type="NCBI Taxonomy" id="474950"/>
    <lineage>
        <taxon>Bacteria</taxon>
        <taxon>Pseudomonadati</taxon>
        <taxon>Acidobacteriota</taxon>
        <taxon>Terriglobia</taxon>
        <taxon>Terriglobales</taxon>
        <taxon>Acidobacteriaceae</taxon>
        <taxon>Granulicella</taxon>
    </lineage>
</organism>
<gene>
    <name evidence="2" type="ORF">SAMN05421771_0886</name>
</gene>
<dbReference type="GO" id="GO:0016829">
    <property type="term" value="F:lyase activity"/>
    <property type="evidence" value="ECO:0007669"/>
    <property type="project" value="UniProtKB-KW"/>
</dbReference>
<feature type="domain" description="GH29D-like beta-sandwich" evidence="1">
    <location>
        <begin position="483"/>
        <end position="545"/>
    </location>
</feature>
<name>A0A1I6LLA8_9BACT</name>
<dbReference type="CDD" id="cd05819">
    <property type="entry name" value="NHL"/>
    <property type="match status" value="1"/>
</dbReference>
<dbReference type="PANTHER" id="PTHR24104">
    <property type="entry name" value="E3 UBIQUITIN-PROTEIN LIGASE NHLRC1-RELATED"/>
    <property type="match status" value="1"/>
</dbReference>
<dbReference type="Gene3D" id="2.120.10.30">
    <property type="entry name" value="TolB, C-terminal domain"/>
    <property type="match status" value="2"/>
</dbReference>
<dbReference type="InterPro" id="IPR011042">
    <property type="entry name" value="6-blade_b-propeller_TolB-like"/>
</dbReference>
<dbReference type="InterPro" id="IPR059177">
    <property type="entry name" value="GH29D-like_dom"/>
</dbReference>
<dbReference type="Proteomes" id="UP000199024">
    <property type="component" value="Unassembled WGS sequence"/>
</dbReference>
<sequence>MNAIGNGFREDQGAVLLPLDGSYDSFSLMQTRYSRPLSLLCTLIVLIGLSGCGMPSGELLVTAAPVIAPAGGGFVSAQTVTMTDATAGASIFYTVDGTTPTSASARYSGPIAVSRSTVLKAMAVAPPSEASAVVSANFTIAVPQAAAPVISPAGGAYTAVQTISLTDATPGAAIYYTVDGSTPGATSTAYTGPFPLAGSATVSAVAIAAGYGMSPVAAASYTITLPLPLTATPVIAPGGGTFASAQTVTLSDATSGATIYYTLDGSTPTVASPVYAGAFSVGKSTTVKAVAVAAGYNLSGVASAGFTITPVTSTPVVSPGGGTFASAQTVSVSDATAGAAIFYTLDGSVPTTSSAVYTGPFSVARTTTVQAVAIASGYRLSGVGSASFTITTVTPTPVISPGGGTFSSAQTVSLSDAAGGATIYYTVDGTTPTVASPVYTGPFAVGKTTTVQAVAVASGYRLSAVASASLTINLPAATPVISPGSGTFVASQTISIGDATSGAAIYYTVDGTTPTVASPVYTGPFAIRATTTVQAVAIAAGFSLSGVASSTFTLTGVTAMPAIAPTSGSFATSVVVRLSDATSGARIYYTLDGSMPTAGSAVYTSALTVTSTTTVRAVAQSPGFSVSGVATATFTKIAAGSGISGTVAFSKRALQGAFVSLYAAGQTGYGSASAVVSSNASITDNAGAFTVPYSCPDPSRQVYLVASGGQVATTPAVSGSSLVLVTLLGRCGSLNTASATVVNEMTTVAAAWALAPFVQAGATQVGSSSTNAAGLASAFLTGMNLVDSVHGTVGGASLPAGATLPTSEMNTLADVLASCVATPSAVCSGLFQAATPAGGTAPADTFAAAVNVARYPGNQVAALYGLVSSSSPFQPVLSAAPSDWTLAVRYGGGGLAAPSSIAIDQSGAVWVANHAGSVSKFTAQGAALSPSTGFTGGGMYESFGLAVDGSGNIWVTNAESSGSVNGGLGSVTKLDGTGAVLSGANGFTGGGIDFPEAVAADTNGNVWVANYGGSTATLLASTGAALSPAGGYGYGDLVFPTGVAVDGQHTAWFANQGGSTVTEVPASGVGAIQVSCCQGASGIALDQQGNVWAANYYGDSVSAVSGAGSLISAGYTGGGLMGPRGIAVDGAQRVWVANYQGNTVTNLQGAAGNAPGAPLSGASGYGVAAGLSLPYGLAIDATGSVWVTSSGNDAVVQFVGAASPVKVPLLGLPGLP</sequence>
<dbReference type="InterPro" id="IPR050952">
    <property type="entry name" value="TRIM-NHL_E3_ligases"/>
</dbReference>
<dbReference type="AlphaFoldDB" id="A0A1I6LLA8"/>
<feature type="domain" description="GH29D-like beta-sandwich" evidence="1">
    <location>
        <begin position="401"/>
        <end position="466"/>
    </location>
</feature>
<dbReference type="STRING" id="474950.SAMN05421771_0886"/>
<dbReference type="GO" id="GO:0008270">
    <property type="term" value="F:zinc ion binding"/>
    <property type="evidence" value="ECO:0007669"/>
    <property type="project" value="UniProtKB-KW"/>
</dbReference>
<keyword evidence="2" id="KW-0456">Lyase</keyword>
<dbReference type="SUPFAM" id="SSF63829">
    <property type="entry name" value="Calcium-dependent phosphotriesterase"/>
    <property type="match status" value="1"/>
</dbReference>
<proteinExistence type="predicted"/>
<feature type="domain" description="GH29D-like beta-sandwich" evidence="1">
    <location>
        <begin position="565"/>
        <end position="626"/>
    </location>
</feature>